<keyword evidence="1" id="KW-0677">Repeat</keyword>
<reference evidence="4 5" key="1">
    <citation type="submission" date="2024-01" db="EMBL/GenBank/DDBJ databases">
        <title>The genomes of 5 underutilized Papilionoideae crops provide insights into root nodulation and disease resistance.</title>
        <authorList>
            <person name="Yuan L."/>
        </authorList>
    </citation>
    <scope>NUCLEOTIDE SEQUENCE [LARGE SCALE GENOMIC DNA]</scope>
    <source>
        <strain evidence="4">LY-2023</strain>
        <tissue evidence="4">Leaf</tissue>
    </source>
</reference>
<dbReference type="PANTHER" id="PTHR45613">
    <property type="entry name" value="PENTATRICOPEPTIDE REPEAT-CONTAINING PROTEIN"/>
    <property type="match status" value="1"/>
</dbReference>
<gene>
    <name evidence="4" type="ORF">RJT34_11485</name>
</gene>
<dbReference type="Proteomes" id="UP001359559">
    <property type="component" value="Unassembled WGS sequence"/>
</dbReference>
<protein>
    <recommendedName>
        <fullName evidence="3">PROP1-like PPR domain-containing protein</fullName>
    </recommendedName>
</protein>
<comment type="caution">
    <text evidence="4">The sequence shown here is derived from an EMBL/GenBank/DDBJ whole genome shotgun (WGS) entry which is preliminary data.</text>
</comment>
<evidence type="ECO:0000313" key="5">
    <source>
        <dbReference type="Proteomes" id="UP001359559"/>
    </source>
</evidence>
<feature type="repeat" description="PPR" evidence="2">
    <location>
        <begin position="341"/>
        <end position="375"/>
    </location>
</feature>
<evidence type="ECO:0000256" key="2">
    <source>
        <dbReference type="PROSITE-ProRule" id="PRU00708"/>
    </source>
</evidence>
<dbReference type="PANTHER" id="PTHR45613:SF82">
    <property type="entry name" value="PENTACOTRIPEPTIDE-REPEAT REGION OF PRORP DOMAIN-CONTAINING PROTEIN"/>
    <property type="match status" value="1"/>
</dbReference>
<name>A0AAN9JML7_CLITE</name>
<evidence type="ECO:0000313" key="4">
    <source>
        <dbReference type="EMBL" id="KAK7300637.1"/>
    </source>
</evidence>
<dbReference type="Pfam" id="PF13041">
    <property type="entry name" value="PPR_2"/>
    <property type="match status" value="1"/>
</dbReference>
<dbReference type="InterPro" id="IPR002885">
    <property type="entry name" value="PPR_rpt"/>
</dbReference>
<dbReference type="Pfam" id="PF01535">
    <property type="entry name" value="PPR"/>
    <property type="match status" value="1"/>
</dbReference>
<accession>A0AAN9JML7</accession>
<dbReference type="EMBL" id="JAYKXN010000003">
    <property type="protein sequence ID" value="KAK7300637.1"/>
    <property type="molecule type" value="Genomic_DNA"/>
</dbReference>
<dbReference type="PROSITE" id="PS51375">
    <property type="entry name" value="PPR"/>
    <property type="match status" value="5"/>
</dbReference>
<dbReference type="Pfam" id="PF17177">
    <property type="entry name" value="PPR_long"/>
    <property type="match status" value="1"/>
</dbReference>
<dbReference type="Gene3D" id="1.25.40.10">
    <property type="entry name" value="Tetratricopeptide repeat domain"/>
    <property type="match status" value="4"/>
</dbReference>
<feature type="repeat" description="PPR" evidence="2">
    <location>
        <begin position="200"/>
        <end position="234"/>
    </location>
</feature>
<dbReference type="AlphaFoldDB" id="A0AAN9JML7"/>
<organism evidence="4 5">
    <name type="scientific">Clitoria ternatea</name>
    <name type="common">Butterfly pea</name>
    <dbReference type="NCBI Taxonomy" id="43366"/>
    <lineage>
        <taxon>Eukaryota</taxon>
        <taxon>Viridiplantae</taxon>
        <taxon>Streptophyta</taxon>
        <taxon>Embryophyta</taxon>
        <taxon>Tracheophyta</taxon>
        <taxon>Spermatophyta</taxon>
        <taxon>Magnoliopsida</taxon>
        <taxon>eudicotyledons</taxon>
        <taxon>Gunneridae</taxon>
        <taxon>Pentapetalae</taxon>
        <taxon>rosids</taxon>
        <taxon>fabids</taxon>
        <taxon>Fabales</taxon>
        <taxon>Fabaceae</taxon>
        <taxon>Papilionoideae</taxon>
        <taxon>50 kb inversion clade</taxon>
        <taxon>NPAAA clade</taxon>
        <taxon>indigoferoid/millettioid clade</taxon>
        <taxon>Phaseoleae</taxon>
        <taxon>Clitoria</taxon>
    </lineage>
</organism>
<keyword evidence="5" id="KW-1185">Reference proteome</keyword>
<proteinExistence type="predicted"/>
<dbReference type="InterPro" id="IPR033443">
    <property type="entry name" value="PROP1-like_PPR_dom"/>
</dbReference>
<dbReference type="InterPro" id="IPR011990">
    <property type="entry name" value="TPR-like_helical_dom_sf"/>
</dbReference>
<sequence>MPHFVKFRSFSLLGTLKTLPFSTHQMGMASIADTLYNHLQTTNGSVENSLSKVNNKPKLDSKCVIQVLNKCHPKQPHLGLRFFIWAGFQSGYRHSAFMYRKACNLLGVCENPEIICDVIESYEAEECLVTVNMFRELMKLCKEAQLADQALWVLRKMDSFNLRADTVMYNVVIRLCCKKSDVEMAQKLMREMSLRGLCPDLITYMAMVEGLCDVGRAEDAYSLLKVMRVHGCEPNLVVLSAVLDGLCRCGSMERALELLDGMEKGGKFSPNVVSYTSVIQSFCKRGQWIEASEILDRMRAFGCHANHVTVFTMIESLCADGCVEEAYRLVDKFVMEHGVSYGDCYSSLVISLIRIKELEKAEKLFREMLAGDAKPDTLASSLLLKELCMKDRVLDGFCLLDALENMGCLSSIDSDIYSILLVGLCQRSHLVEATKLAKIMLKKSVQLRPPYQDSALDILIQNGGKDLVKQLTGMHEGL</sequence>
<dbReference type="NCBIfam" id="TIGR00756">
    <property type="entry name" value="PPR"/>
    <property type="match status" value="5"/>
</dbReference>
<evidence type="ECO:0000259" key="3">
    <source>
        <dbReference type="Pfam" id="PF17177"/>
    </source>
</evidence>
<feature type="domain" description="PROP1-like PPR" evidence="3">
    <location>
        <begin position="119"/>
        <end position="261"/>
    </location>
</feature>
<evidence type="ECO:0000256" key="1">
    <source>
        <dbReference type="ARBA" id="ARBA00022737"/>
    </source>
</evidence>
<feature type="repeat" description="PPR" evidence="2">
    <location>
        <begin position="165"/>
        <end position="199"/>
    </location>
</feature>
<feature type="repeat" description="PPR" evidence="2">
    <location>
        <begin position="271"/>
        <end position="305"/>
    </location>
</feature>
<feature type="repeat" description="PPR" evidence="2">
    <location>
        <begin position="235"/>
        <end position="269"/>
    </location>
</feature>